<accession>A0A0A9YCN0</accession>
<dbReference type="PANTHER" id="PTHR13292">
    <property type="entry name" value="AUTOPHAGY-RELATED PROTEIN 101"/>
    <property type="match status" value="1"/>
</dbReference>
<organism evidence="4">
    <name type="scientific">Lygus hesperus</name>
    <name type="common">Western plant bug</name>
    <dbReference type="NCBI Taxonomy" id="30085"/>
    <lineage>
        <taxon>Eukaryota</taxon>
        <taxon>Metazoa</taxon>
        <taxon>Ecdysozoa</taxon>
        <taxon>Arthropoda</taxon>
        <taxon>Hexapoda</taxon>
        <taxon>Insecta</taxon>
        <taxon>Pterygota</taxon>
        <taxon>Neoptera</taxon>
        <taxon>Paraneoptera</taxon>
        <taxon>Hemiptera</taxon>
        <taxon>Heteroptera</taxon>
        <taxon>Panheteroptera</taxon>
        <taxon>Cimicomorpha</taxon>
        <taxon>Miridae</taxon>
        <taxon>Mirini</taxon>
        <taxon>Lygus</taxon>
    </lineage>
</organism>
<dbReference type="PANTHER" id="PTHR13292:SF0">
    <property type="entry name" value="AUTOPHAGY-RELATED PROTEIN 101"/>
    <property type="match status" value="1"/>
</dbReference>
<dbReference type="EMBL" id="GDHC01010312">
    <property type="protein sequence ID" value="JAQ08317.1"/>
    <property type="molecule type" value="Transcribed_RNA"/>
</dbReference>
<keyword evidence="3" id="KW-0072">Autophagy</keyword>
<evidence type="ECO:0000313" key="6">
    <source>
        <dbReference type="EMBL" id="JAG59609.1"/>
    </source>
</evidence>
<dbReference type="Pfam" id="PF07855">
    <property type="entry name" value="ATG101"/>
    <property type="match status" value="1"/>
</dbReference>
<reference evidence="6" key="3">
    <citation type="submission" date="2014-09" db="EMBL/GenBank/DDBJ databases">
        <authorList>
            <person name="Magalhaes I.L.F."/>
            <person name="Oliveira U."/>
            <person name="Santos F.R."/>
            <person name="Vidigal T.H.D.A."/>
            <person name="Brescovit A.D."/>
            <person name="Santos A.J."/>
        </authorList>
    </citation>
    <scope>NUCLEOTIDE SEQUENCE</scope>
</reference>
<dbReference type="EMBL" id="GBHO01013690">
    <property type="protein sequence ID" value="JAG29914.1"/>
    <property type="molecule type" value="Transcribed_RNA"/>
</dbReference>
<evidence type="ECO:0000256" key="3">
    <source>
        <dbReference type="ARBA" id="ARBA00023006"/>
    </source>
</evidence>
<reference evidence="4" key="2">
    <citation type="submission" date="2014-07" db="EMBL/GenBank/DDBJ databases">
        <authorList>
            <person name="Hull J."/>
        </authorList>
    </citation>
    <scope>NUCLEOTIDE SEQUENCE</scope>
</reference>
<dbReference type="GO" id="GO:0019901">
    <property type="term" value="F:protein kinase binding"/>
    <property type="evidence" value="ECO:0007669"/>
    <property type="project" value="TreeGrafter"/>
</dbReference>
<evidence type="ECO:0000313" key="4">
    <source>
        <dbReference type="EMBL" id="JAG29914.1"/>
    </source>
</evidence>
<evidence type="ECO:0000313" key="7">
    <source>
        <dbReference type="EMBL" id="JAQ08317.1"/>
    </source>
</evidence>
<comment type="similarity">
    <text evidence="1">Belongs to the ATG101 family.</text>
</comment>
<sequence length="219" mass="25500">MNSRSQTFDLEVEGYQVDEAVASIFHSVLLHRSLGKFSYKSEGRYKVGTVGYEDVDCDFIDLTYVCCSSPQLERRLKNEISVFSRALRRDDGPYCRGKISLEFYQRKRAWWPFHSEMTPWEAWDLRIELVQLNTEAERAIFREKLGALLSEKIMRIAQVINRNDYVPKVPDQSDLDLVFDTTYEDVQPYLFQISFVTATPPPPSVGSTVKKILRETLYM</sequence>
<dbReference type="EMBL" id="GBHO01013686">
    <property type="protein sequence ID" value="JAG29918.1"/>
    <property type="molecule type" value="Transcribed_RNA"/>
</dbReference>
<protein>
    <recommendedName>
        <fullName evidence="2">Autophagy-related protein 101</fullName>
    </recommendedName>
</protein>
<dbReference type="GO" id="GO:0000407">
    <property type="term" value="C:phagophore assembly site"/>
    <property type="evidence" value="ECO:0007669"/>
    <property type="project" value="TreeGrafter"/>
</dbReference>
<dbReference type="AlphaFoldDB" id="A0A0A9YCN0"/>
<reference evidence="7" key="4">
    <citation type="journal article" date="2016" name="Gigascience">
        <title>De novo construction of an expanded transcriptome assembly for the western tarnished plant bug, Lygus hesperus.</title>
        <authorList>
            <person name="Tassone E.E."/>
            <person name="Geib S.M."/>
            <person name="Hall B."/>
            <person name="Fabrick J.A."/>
            <person name="Brent C.S."/>
            <person name="Hull J.J."/>
        </authorList>
    </citation>
    <scope>NUCLEOTIDE SEQUENCE</scope>
</reference>
<dbReference type="GO" id="GO:1990316">
    <property type="term" value="C:Atg1/ULK1 kinase complex"/>
    <property type="evidence" value="ECO:0007669"/>
    <property type="project" value="TreeGrafter"/>
</dbReference>
<gene>
    <name evidence="7" type="primary">ATG101</name>
    <name evidence="5" type="ORF">CM83_64022</name>
    <name evidence="4" type="ORF">CM83_64023</name>
    <name evidence="7" type="ORF">g.70686</name>
</gene>
<evidence type="ECO:0000313" key="5">
    <source>
        <dbReference type="EMBL" id="JAG29918.1"/>
    </source>
</evidence>
<evidence type="ECO:0000256" key="2">
    <source>
        <dbReference type="ARBA" id="ARBA00018874"/>
    </source>
</evidence>
<dbReference type="GO" id="GO:0000045">
    <property type="term" value="P:autophagosome assembly"/>
    <property type="evidence" value="ECO:0007669"/>
    <property type="project" value="TreeGrafter"/>
</dbReference>
<dbReference type="EMBL" id="GBRD01006212">
    <property type="protein sequence ID" value="JAG59609.1"/>
    <property type="molecule type" value="Transcribed_RNA"/>
</dbReference>
<proteinExistence type="inferred from homology"/>
<name>A0A0A9YCN0_LYGHE</name>
<reference evidence="4" key="1">
    <citation type="journal article" date="2014" name="PLoS ONE">
        <title>Transcriptome-Based Identification of ABC Transporters in the Western Tarnished Plant Bug Lygus hesperus.</title>
        <authorList>
            <person name="Hull J.J."/>
            <person name="Chaney K."/>
            <person name="Geib S.M."/>
            <person name="Fabrick J.A."/>
            <person name="Brent C.S."/>
            <person name="Walsh D."/>
            <person name="Lavine L.C."/>
        </authorList>
    </citation>
    <scope>NUCLEOTIDE SEQUENCE</scope>
</reference>
<dbReference type="InterPro" id="IPR012445">
    <property type="entry name" value="ATG101"/>
</dbReference>
<evidence type="ECO:0000256" key="1">
    <source>
        <dbReference type="ARBA" id="ARBA00007130"/>
    </source>
</evidence>